<dbReference type="Gene3D" id="6.20.210.20">
    <property type="entry name" value="THAP domain"/>
    <property type="match status" value="1"/>
</dbReference>
<gene>
    <name evidence="14" type="ORF">ALC57_09274</name>
</gene>
<evidence type="ECO:0000313" key="15">
    <source>
        <dbReference type="Proteomes" id="UP000078492"/>
    </source>
</evidence>
<evidence type="ECO:0000256" key="10">
    <source>
        <dbReference type="ARBA" id="ARBA00023242"/>
    </source>
</evidence>
<evidence type="ECO:0000256" key="12">
    <source>
        <dbReference type="PROSITE-ProRule" id="PRU00309"/>
    </source>
</evidence>
<dbReference type="GO" id="GO:0043565">
    <property type="term" value="F:sequence-specific DNA binding"/>
    <property type="evidence" value="ECO:0007669"/>
    <property type="project" value="InterPro"/>
</dbReference>
<dbReference type="AlphaFoldDB" id="A0A151J5Y2"/>
<evidence type="ECO:0000256" key="2">
    <source>
        <dbReference type="ARBA" id="ARBA00006177"/>
    </source>
</evidence>
<organism evidence="14 15">
    <name type="scientific">Trachymyrmex cornetzi</name>
    <dbReference type="NCBI Taxonomy" id="471704"/>
    <lineage>
        <taxon>Eukaryota</taxon>
        <taxon>Metazoa</taxon>
        <taxon>Ecdysozoa</taxon>
        <taxon>Arthropoda</taxon>
        <taxon>Hexapoda</taxon>
        <taxon>Insecta</taxon>
        <taxon>Pterygota</taxon>
        <taxon>Neoptera</taxon>
        <taxon>Endopterygota</taxon>
        <taxon>Hymenoptera</taxon>
        <taxon>Apocrita</taxon>
        <taxon>Aculeata</taxon>
        <taxon>Formicoidea</taxon>
        <taxon>Formicidae</taxon>
        <taxon>Myrmicinae</taxon>
        <taxon>Trachymyrmex</taxon>
    </lineage>
</organism>
<evidence type="ECO:0000313" key="14">
    <source>
        <dbReference type="EMBL" id="KYN18399.1"/>
    </source>
</evidence>
<dbReference type="InterPro" id="IPR006612">
    <property type="entry name" value="THAP_Znf"/>
</dbReference>
<keyword evidence="11" id="KW-0131">Cell cycle</keyword>
<evidence type="ECO:0000256" key="5">
    <source>
        <dbReference type="ARBA" id="ARBA00022833"/>
    </source>
</evidence>
<keyword evidence="9" id="KW-0804">Transcription</keyword>
<dbReference type="InterPro" id="IPR038441">
    <property type="entry name" value="THAP_Znf_sf"/>
</dbReference>
<dbReference type="GO" id="GO:0005654">
    <property type="term" value="C:nucleoplasm"/>
    <property type="evidence" value="ECO:0007669"/>
    <property type="project" value="UniProtKB-SubCell"/>
</dbReference>
<protein>
    <submittedName>
        <fullName evidence="14">THAP domain-containing protein 2</fullName>
    </submittedName>
</protein>
<keyword evidence="8 12" id="KW-0238">DNA-binding</keyword>
<evidence type="ECO:0000256" key="7">
    <source>
        <dbReference type="ARBA" id="ARBA00023054"/>
    </source>
</evidence>
<dbReference type="PANTHER" id="PTHR46600:SF1">
    <property type="entry name" value="THAP DOMAIN-CONTAINING PROTEIN 1"/>
    <property type="match status" value="1"/>
</dbReference>
<dbReference type="InterPro" id="IPR026516">
    <property type="entry name" value="THAP1/10"/>
</dbReference>
<dbReference type="SUPFAM" id="SSF57716">
    <property type="entry name" value="Glucocorticoid receptor-like (DNA-binding domain)"/>
    <property type="match status" value="1"/>
</dbReference>
<dbReference type="GO" id="GO:0008270">
    <property type="term" value="F:zinc ion binding"/>
    <property type="evidence" value="ECO:0007669"/>
    <property type="project" value="UniProtKB-KW"/>
</dbReference>
<evidence type="ECO:0000256" key="8">
    <source>
        <dbReference type="ARBA" id="ARBA00023125"/>
    </source>
</evidence>
<dbReference type="SMART" id="SM00980">
    <property type="entry name" value="THAP"/>
    <property type="match status" value="1"/>
</dbReference>
<evidence type="ECO:0000256" key="6">
    <source>
        <dbReference type="ARBA" id="ARBA00023015"/>
    </source>
</evidence>
<proteinExistence type="inferred from homology"/>
<keyword evidence="6" id="KW-0805">Transcription regulation</keyword>
<dbReference type="Proteomes" id="UP000078492">
    <property type="component" value="Unassembled WGS sequence"/>
</dbReference>
<evidence type="ECO:0000256" key="1">
    <source>
        <dbReference type="ARBA" id="ARBA00004642"/>
    </source>
</evidence>
<evidence type="ECO:0000256" key="9">
    <source>
        <dbReference type="ARBA" id="ARBA00023163"/>
    </source>
</evidence>
<feature type="domain" description="THAP-type" evidence="13">
    <location>
        <begin position="1"/>
        <end position="80"/>
    </location>
</feature>
<dbReference type="SMART" id="SM00692">
    <property type="entry name" value="DM3"/>
    <property type="match status" value="1"/>
</dbReference>
<dbReference type="Pfam" id="PF05485">
    <property type="entry name" value="THAP"/>
    <property type="match status" value="1"/>
</dbReference>
<evidence type="ECO:0000256" key="11">
    <source>
        <dbReference type="ARBA" id="ARBA00023306"/>
    </source>
</evidence>
<reference evidence="14 15" key="1">
    <citation type="submission" date="2015-09" db="EMBL/GenBank/DDBJ databases">
        <title>Trachymyrmex cornetzi WGS genome.</title>
        <authorList>
            <person name="Nygaard S."/>
            <person name="Hu H."/>
            <person name="Boomsma J."/>
            <person name="Zhang G."/>
        </authorList>
    </citation>
    <scope>NUCLEOTIDE SEQUENCE [LARGE SCALE GENOMIC DNA]</scope>
    <source>
        <strain evidence="14">Tcor2-1</strain>
        <tissue evidence="14">Whole body</tissue>
    </source>
</reference>
<keyword evidence="3" id="KW-0479">Metal-binding</keyword>
<evidence type="ECO:0000256" key="4">
    <source>
        <dbReference type="ARBA" id="ARBA00022771"/>
    </source>
</evidence>
<comment type="subcellular location">
    <subcellularLocation>
        <location evidence="1">Nucleus</location>
        <location evidence="1">Nucleoplasm</location>
    </subcellularLocation>
</comment>
<comment type="similarity">
    <text evidence="2">Belongs to the THAP1 family.</text>
</comment>
<sequence>MPAKCAFPTCNNTQNIDKLSFFQFPLNESKVCAQWVAVVNRKKWIPTMSSKSCEKHFDISDFYNTKKKKRLKPDAVPKHIIAPDRIEEVFELDISIILILLSIIEV</sequence>
<evidence type="ECO:0000259" key="13">
    <source>
        <dbReference type="PROSITE" id="PS50950"/>
    </source>
</evidence>
<dbReference type="EMBL" id="KQ979970">
    <property type="protein sequence ID" value="KYN18399.1"/>
    <property type="molecule type" value="Genomic_DNA"/>
</dbReference>
<accession>A0A151J5Y2</accession>
<keyword evidence="10" id="KW-0539">Nucleus</keyword>
<keyword evidence="4 12" id="KW-0863">Zinc-finger</keyword>
<keyword evidence="15" id="KW-1185">Reference proteome</keyword>
<dbReference type="PROSITE" id="PS50950">
    <property type="entry name" value="ZF_THAP"/>
    <property type="match status" value="1"/>
</dbReference>
<keyword evidence="7" id="KW-0175">Coiled coil</keyword>
<keyword evidence="5" id="KW-0862">Zinc</keyword>
<name>A0A151J5Y2_9HYME</name>
<dbReference type="PANTHER" id="PTHR46600">
    <property type="entry name" value="THAP DOMAIN-CONTAINING"/>
    <property type="match status" value="1"/>
</dbReference>
<evidence type="ECO:0000256" key="3">
    <source>
        <dbReference type="ARBA" id="ARBA00022723"/>
    </source>
</evidence>